<dbReference type="AlphaFoldDB" id="A0AAD6NK93"/>
<reference evidence="3" key="1">
    <citation type="submission" date="2023-01" db="EMBL/GenBank/DDBJ databases">
        <title>The chitinases involved in constricting ring structure development in the nematode-trapping fungus Drechslerella dactyloides.</title>
        <authorList>
            <person name="Wang R."/>
            <person name="Zhang L."/>
            <person name="Tang P."/>
            <person name="Li S."/>
            <person name="Liang L."/>
        </authorList>
    </citation>
    <scope>NUCLEOTIDE SEQUENCE</scope>
    <source>
        <strain evidence="3">YMF1.00031</strain>
    </source>
</reference>
<dbReference type="EMBL" id="JAQGDS010000004">
    <property type="protein sequence ID" value="KAJ6261549.1"/>
    <property type="molecule type" value="Genomic_DNA"/>
</dbReference>
<dbReference type="InterPro" id="IPR029044">
    <property type="entry name" value="Nucleotide-diphossugar_trans"/>
</dbReference>
<evidence type="ECO:0000313" key="3">
    <source>
        <dbReference type="EMBL" id="KAJ6261549.1"/>
    </source>
</evidence>
<dbReference type="Gene3D" id="3.90.550.10">
    <property type="entry name" value="Spore Coat Polysaccharide Biosynthesis Protein SpsA, Chain A"/>
    <property type="match status" value="1"/>
</dbReference>
<dbReference type="PANTHER" id="PTHR43083">
    <property type="entry name" value="MANNAN POLYMERASE II"/>
    <property type="match status" value="1"/>
</dbReference>
<dbReference type="Proteomes" id="UP001221413">
    <property type="component" value="Unassembled WGS sequence"/>
</dbReference>
<gene>
    <name evidence="3" type="ORF">Dda_4219</name>
</gene>
<comment type="similarity">
    <text evidence="1">Belongs to the ANP1/MMN9/VAN1 family.</text>
</comment>
<feature type="region of interest" description="Disordered" evidence="2">
    <location>
        <begin position="263"/>
        <end position="303"/>
    </location>
</feature>
<evidence type="ECO:0000256" key="2">
    <source>
        <dbReference type="SAM" id="MobiDB-lite"/>
    </source>
</evidence>
<accession>A0AAD6NK93</accession>
<protein>
    <submittedName>
        <fullName evidence="3">Uncharacterized protein</fullName>
    </submittedName>
</protein>
<sequence>MKVTPSRLLVSRRAQASLVTLAVTTLFLAFNTLSPVGHPSGFYTSPPPTHRPLAISAHSSTYVKYYETALSSSTGGRRRSFTSLTDPPGATAAQRILLLTIADDLDTFGESTLRDARRGGYNRTWTFNDYIARVRAQGMPASQMSLGLLTGSLVAFENYTSTLLALPRAMPWSSAEILYLPSLPLVPGGDNDAGNGRRTRQYMARLRNYLMASTLSDRYAHLVWLDADVVDLPRGLFARFVEVAGLSDRQDIKSLVVASVRVDDGSDSDETGEAGAPMEPEMPLSDPDGDESGQGQHDGTVKETQVARPVGLLTLRLQNASGRDVDRGSWRGYGRRPTAWELSQILDKGHSFKGQKDWAKALAQLLPGTRDEELIQLDAVGGSVLYMRAELVREGLVFPVYRIREGDHEEGNGGETEGLCYVAGRMGWGCYGLGGSWHALHADF</sequence>
<dbReference type="PANTHER" id="PTHR43083:SF6">
    <property type="entry name" value="MANNAN POLYMERASE COMPLEXES SUBUNIT MNN9"/>
    <property type="match status" value="1"/>
</dbReference>
<dbReference type="Pfam" id="PF03452">
    <property type="entry name" value="Anp1"/>
    <property type="match status" value="1"/>
</dbReference>
<evidence type="ECO:0000313" key="4">
    <source>
        <dbReference type="Proteomes" id="UP001221413"/>
    </source>
</evidence>
<comment type="caution">
    <text evidence="3">The sequence shown here is derived from an EMBL/GenBank/DDBJ whole genome shotgun (WGS) entry which is preliminary data.</text>
</comment>
<keyword evidence="4" id="KW-1185">Reference proteome</keyword>
<name>A0AAD6NK93_DREDA</name>
<organism evidence="3 4">
    <name type="scientific">Drechslerella dactyloides</name>
    <name type="common">Nematode-trapping fungus</name>
    <name type="synonym">Arthrobotrys dactyloides</name>
    <dbReference type="NCBI Taxonomy" id="74499"/>
    <lineage>
        <taxon>Eukaryota</taxon>
        <taxon>Fungi</taxon>
        <taxon>Dikarya</taxon>
        <taxon>Ascomycota</taxon>
        <taxon>Pezizomycotina</taxon>
        <taxon>Orbiliomycetes</taxon>
        <taxon>Orbiliales</taxon>
        <taxon>Orbiliaceae</taxon>
        <taxon>Drechslerella</taxon>
    </lineage>
</organism>
<evidence type="ECO:0000256" key="1">
    <source>
        <dbReference type="ARBA" id="ARBA00037964"/>
    </source>
</evidence>
<proteinExistence type="inferred from homology"/>
<dbReference type="InterPro" id="IPR052086">
    <property type="entry name" value="Mannan_Polymerase_Subunit"/>
</dbReference>